<dbReference type="GO" id="GO:0044038">
    <property type="term" value="P:cell wall macromolecule biosynthetic process"/>
    <property type="evidence" value="ECO:0007669"/>
    <property type="project" value="TreeGrafter"/>
</dbReference>
<keyword evidence="7" id="KW-0460">Magnesium</keyword>
<evidence type="ECO:0000256" key="5">
    <source>
        <dbReference type="ARBA" id="ARBA00022989"/>
    </source>
</evidence>
<dbReference type="Proteomes" id="UP000320496">
    <property type="component" value="Chromosome"/>
</dbReference>
<dbReference type="PANTHER" id="PTHR22926:SF3">
    <property type="entry name" value="UNDECAPRENYL-PHOSPHATE ALPHA-N-ACETYLGLUCOSAMINYL 1-PHOSPHATE TRANSFERASE"/>
    <property type="match status" value="1"/>
</dbReference>
<keyword evidence="2" id="KW-1003">Cell membrane</keyword>
<sequence length="535" mass="57343">MPVPRSTVTELFSSELWLVGPVAAFLLAAVLTFVVRHVAPRIGLVDHPDGGRKAHRRPTPLMGGVAVLAAFIVVSGLSLLTVPAGELSQQVTASWGWLITSAVMFCAVGVVDDRVGLRPRYKFLLQILSSLPFAVFGHPVSMLNVLGHSVELGVLAVPFTVFWLVACSNIVNLIDGLDGLASMVGSVSCITIAVLSTMHGTPSVAYMAVLFSACIMGFLVHNWPPAKIFLGDAGSMTIGYAVGAFAIDASVKTAAGFALAIPVVLLAVPIFDTAMAIVRRKLQGRGIGDADRAHFHHRLQDRGLTRTQTLLAMSALCVTMAGVAVFSQVLRSDVVAVAACLAILVAVVASRLFGHHETHLALRHVEAFSEMLADSSRLLRDRIQLVRVDAAESPQERSFGRRWDEMCEHVRQLGGRNVAFELYDPSGEQTLNSRDWSADEHLQDGVTWEIALSIPRDDGSEANIRAAGTSPAAAPARRLASLLMFLEHFGRRWGIETAEQPAASPLRIPQPHVVTPEMAASLATASSDSEVRRAA</sequence>
<feature type="transmembrane region" description="Helical" evidence="8">
    <location>
        <begin position="94"/>
        <end position="111"/>
    </location>
</feature>
<gene>
    <name evidence="9" type="ORF">Mal4_44350</name>
</gene>
<evidence type="ECO:0000256" key="3">
    <source>
        <dbReference type="ARBA" id="ARBA00022679"/>
    </source>
</evidence>
<dbReference type="GO" id="GO:0005886">
    <property type="term" value="C:plasma membrane"/>
    <property type="evidence" value="ECO:0007669"/>
    <property type="project" value="UniProtKB-SubCell"/>
</dbReference>
<feature type="binding site" evidence="7">
    <location>
        <position position="172"/>
    </location>
    <ligand>
        <name>Mg(2+)</name>
        <dbReference type="ChEBI" id="CHEBI:18420"/>
    </ligand>
</feature>
<evidence type="ECO:0000256" key="8">
    <source>
        <dbReference type="SAM" id="Phobius"/>
    </source>
</evidence>
<feature type="transmembrane region" description="Helical" evidence="8">
    <location>
        <begin position="335"/>
        <end position="354"/>
    </location>
</feature>
<dbReference type="InterPro" id="IPR000715">
    <property type="entry name" value="Glycosyl_transferase_4"/>
</dbReference>
<feature type="transmembrane region" description="Helical" evidence="8">
    <location>
        <begin position="16"/>
        <end position="39"/>
    </location>
</feature>
<accession>A0A517ZCA3</accession>
<dbReference type="GO" id="GO:0046872">
    <property type="term" value="F:metal ion binding"/>
    <property type="evidence" value="ECO:0007669"/>
    <property type="project" value="UniProtKB-KW"/>
</dbReference>
<evidence type="ECO:0000256" key="7">
    <source>
        <dbReference type="PIRSR" id="PIRSR600715-1"/>
    </source>
</evidence>
<feature type="transmembrane region" description="Helical" evidence="8">
    <location>
        <begin position="152"/>
        <end position="173"/>
    </location>
</feature>
<keyword evidence="7" id="KW-0479">Metal-binding</keyword>
<dbReference type="GO" id="GO:0036380">
    <property type="term" value="F:UDP-N-acetylglucosamine-undecaprenyl-phosphate N-acetylglucosaminephosphotransferase activity"/>
    <property type="evidence" value="ECO:0007669"/>
    <property type="project" value="UniProtKB-EC"/>
</dbReference>
<dbReference type="EMBL" id="CP036275">
    <property type="protein sequence ID" value="QDU40081.1"/>
    <property type="molecule type" value="Genomic_DNA"/>
</dbReference>
<keyword evidence="10" id="KW-1185">Reference proteome</keyword>
<dbReference type="PANTHER" id="PTHR22926">
    <property type="entry name" value="PHOSPHO-N-ACETYLMURAMOYL-PENTAPEPTIDE-TRANSFERASE"/>
    <property type="match status" value="1"/>
</dbReference>
<protein>
    <submittedName>
        <fullName evidence="9">WecA-like glycosyltransferase</fullName>
        <ecNumber evidence="9">2.7.8.33</ecNumber>
    </submittedName>
</protein>
<feature type="transmembrane region" description="Helical" evidence="8">
    <location>
        <begin position="253"/>
        <end position="278"/>
    </location>
</feature>
<feature type="transmembrane region" description="Helical" evidence="8">
    <location>
        <begin position="180"/>
        <end position="198"/>
    </location>
</feature>
<dbReference type="RefSeq" id="WP_145371202.1">
    <property type="nucleotide sequence ID" value="NZ_CP036275.1"/>
</dbReference>
<dbReference type="GO" id="GO:0009103">
    <property type="term" value="P:lipopolysaccharide biosynthetic process"/>
    <property type="evidence" value="ECO:0007669"/>
    <property type="project" value="TreeGrafter"/>
</dbReference>
<keyword evidence="3 9" id="KW-0808">Transferase</keyword>
<dbReference type="InterPro" id="IPR018480">
    <property type="entry name" value="PNAcMuramoyl-5peptid_Trfase_CS"/>
</dbReference>
<evidence type="ECO:0000313" key="9">
    <source>
        <dbReference type="EMBL" id="QDU40081.1"/>
    </source>
</evidence>
<feature type="transmembrane region" description="Helical" evidence="8">
    <location>
        <begin position="204"/>
        <end position="221"/>
    </location>
</feature>
<organism evidence="9 10">
    <name type="scientific">Maioricimonas rarisocia</name>
    <dbReference type="NCBI Taxonomy" id="2528026"/>
    <lineage>
        <taxon>Bacteria</taxon>
        <taxon>Pseudomonadati</taxon>
        <taxon>Planctomycetota</taxon>
        <taxon>Planctomycetia</taxon>
        <taxon>Planctomycetales</taxon>
        <taxon>Planctomycetaceae</taxon>
        <taxon>Maioricimonas</taxon>
    </lineage>
</organism>
<name>A0A517ZCA3_9PLAN</name>
<comment type="cofactor">
    <cofactor evidence="7">
        <name>Mg(2+)</name>
        <dbReference type="ChEBI" id="CHEBI:18420"/>
    </cofactor>
</comment>
<keyword evidence="5 8" id="KW-1133">Transmembrane helix</keyword>
<keyword evidence="6 8" id="KW-0472">Membrane</keyword>
<evidence type="ECO:0000256" key="2">
    <source>
        <dbReference type="ARBA" id="ARBA00022475"/>
    </source>
</evidence>
<dbReference type="PROSITE" id="PS01348">
    <property type="entry name" value="MRAY_2"/>
    <property type="match status" value="1"/>
</dbReference>
<dbReference type="KEGG" id="mri:Mal4_44350"/>
<evidence type="ECO:0000256" key="6">
    <source>
        <dbReference type="ARBA" id="ARBA00023136"/>
    </source>
</evidence>
<dbReference type="CDD" id="cd06853">
    <property type="entry name" value="GT_WecA_like"/>
    <property type="match status" value="1"/>
</dbReference>
<feature type="binding site" evidence="7">
    <location>
        <position position="232"/>
    </location>
    <ligand>
        <name>Mg(2+)</name>
        <dbReference type="ChEBI" id="CHEBI:18420"/>
    </ligand>
</feature>
<dbReference type="Pfam" id="PF00953">
    <property type="entry name" value="Glycos_transf_4"/>
    <property type="match status" value="1"/>
</dbReference>
<proteinExistence type="predicted"/>
<dbReference type="OrthoDB" id="9783652at2"/>
<feature type="transmembrane region" description="Helical" evidence="8">
    <location>
        <begin position="310"/>
        <end position="329"/>
    </location>
</feature>
<evidence type="ECO:0000256" key="4">
    <source>
        <dbReference type="ARBA" id="ARBA00022692"/>
    </source>
</evidence>
<dbReference type="GO" id="GO:0071555">
    <property type="term" value="P:cell wall organization"/>
    <property type="evidence" value="ECO:0007669"/>
    <property type="project" value="TreeGrafter"/>
</dbReference>
<dbReference type="AlphaFoldDB" id="A0A517ZCA3"/>
<keyword evidence="4 8" id="KW-0812">Transmembrane</keyword>
<feature type="transmembrane region" description="Helical" evidence="8">
    <location>
        <begin position="60"/>
        <end position="82"/>
    </location>
</feature>
<evidence type="ECO:0000256" key="1">
    <source>
        <dbReference type="ARBA" id="ARBA00004651"/>
    </source>
</evidence>
<dbReference type="EC" id="2.7.8.33" evidence="9"/>
<reference evidence="9 10" key="1">
    <citation type="submission" date="2019-02" db="EMBL/GenBank/DDBJ databases">
        <title>Deep-cultivation of Planctomycetes and their phenomic and genomic characterization uncovers novel biology.</title>
        <authorList>
            <person name="Wiegand S."/>
            <person name="Jogler M."/>
            <person name="Boedeker C."/>
            <person name="Pinto D."/>
            <person name="Vollmers J."/>
            <person name="Rivas-Marin E."/>
            <person name="Kohn T."/>
            <person name="Peeters S.H."/>
            <person name="Heuer A."/>
            <person name="Rast P."/>
            <person name="Oberbeckmann S."/>
            <person name="Bunk B."/>
            <person name="Jeske O."/>
            <person name="Meyerdierks A."/>
            <person name="Storesund J.E."/>
            <person name="Kallscheuer N."/>
            <person name="Luecker S."/>
            <person name="Lage O.M."/>
            <person name="Pohl T."/>
            <person name="Merkel B.J."/>
            <person name="Hornburger P."/>
            <person name="Mueller R.-W."/>
            <person name="Bruemmer F."/>
            <person name="Labrenz M."/>
            <person name="Spormann A.M."/>
            <person name="Op den Camp H."/>
            <person name="Overmann J."/>
            <person name="Amann R."/>
            <person name="Jetten M.S.M."/>
            <person name="Mascher T."/>
            <person name="Medema M.H."/>
            <person name="Devos D.P."/>
            <person name="Kaster A.-K."/>
            <person name="Ovreas L."/>
            <person name="Rohde M."/>
            <person name="Galperin M.Y."/>
            <person name="Jogler C."/>
        </authorList>
    </citation>
    <scope>NUCLEOTIDE SEQUENCE [LARGE SCALE GENOMIC DNA]</scope>
    <source>
        <strain evidence="9 10">Mal4</strain>
    </source>
</reference>
<feature type="transmembrane region" description="Helical" evidence="8">
    <location>
        <begin position="228"/>
        <end position="247"/>
    </location>
</feature>
<evidence type="ECO:0000313" key="10">
    <source>
        <dbReference type="Proteomes" id="UP000320496"/>
    </source>
</evidence>
<comment type="subcellular location">
    <subcellularLocation>
        <location evidence="1">Cell membrane</location>
        <topology evidence="1">Multi-pass membrane protein</topology>
    </subcellularLocation>
</comment>
<feature type="transmembrane region" description="Helical" evidence="8">
    <location>
        <begin position="123"/>
        <end position="146"/>
    </location>
</feature>